<evidence type="ECO:0000256" key="1">
    <source>
        <dbReference type="ARBA" id="ARBA00023115"/>
    </source>
</evidence>
<feature type="transmembrane region" description="Helical" evidence="2">
    <location>
        <begin position="335"/>
        <end position="357"/>
    </location>
</feature>
<feature type="transmembrane region" description="Helical" evidence="2">
    <location>
        <begin position="252"/>
        <end position="271"/>
    </location>
</feature>
<dbReference type="GO" id="GO:0006596">
    <property type="term" value="P:polyamine biosynthetic process"/>
    <property type="evidence" value="ECO:0007669"/>
    <property type="project" value="UniProtKB-KW"/>
</dbReference>
<feature type="transmembrane region" description="Helical" evidence="2">
    <location>
        <begin position="301"/>
        <end position="323"/>
    </location>
</feature>
<dbReference type="STRING" id="1618671.UY67_C0002G0019"/>
<dbReference type="AlphaFoldDB" id="A0A0G1X1W5"/>
<dbReference type="NCBIfam" id="NF037959">
    <property type="entry name" value="MFS_SpdSyn"/>
    <property type="match status" value="1"/>
</dbReference>
<feature type="transmembrane region" description="Helical" evidence="2">
    <location>
        <begin position="150"/>
        <end position="168"/>
    </location>
</feature>
<dbReference type="PANTHER" id="PTHR43317">
    <property type="entry name" value="THERMOSPERMINE SYNTHASE ACAULIS5"/>
    <property type="match status" value="1"/>
</dbReference>
<feature type="transmembrane region" description="Helical" evidence="2">
    <location>
        <begin position="278"/>
        <end position="295"/>
    </location>
</feature>
<keyword evidence="1" id="KW-0620">Polyamine biosynthesis</keyword>
<dbReference type="Proteomes" id="UP000034273">
    <property type="component" value="Unassembled WGS sequence"/>
</dbReference>
<evidence type="ECO:0000256" key="2">
    <source>
        <dbReference type="SAM" id="Phobius"/>
    </source>
</evidence>
<dbReference type="PANTHER" id="PTHR43317:SF1">
    <property type="entry name" value="THERMOSPERMINE SYNTHASE ACAULIS5"/>
    <property type="match status" value="1"/>
</dbReference>
<feature type="transmembrane region" description="Helical" evidence="2">
    <location>
        <begin position="392"/>
        <end position="412"/>
    </location>
</feature>
<protein>
    <submittedName>
        <fullName evidence="3">Integral membrane protein-like protein</fullName>
    </submittedName>
</protein>
<feature type="transmembrane region" description="Helical" evidence="2">
    <location>
        <begin position="108"/>
        <end position="129"/>
    </location>
</feature>
<gene>
    <name evidence="3" type="ORF">UY67_C0002G0019</name>
</gene>
<comment type="caution">
    <text evidence="3">The sequence shown here is derived from an EMBL/GenBank/DDBJ whole genome shotgun (WGS) entry which is preliminary data.</text>
</comment>
<feature type="transmembrane region" description="Helical" evidence="2">
    <location>
        <begin position="363"/>
        <end position="380"/>
    </location>
</feature>
<feature type="transmembrane region" description="Helical" evidence="2">
    <location>
        <begin position="225"/>
        <end position="246"/>
    </location>
</feature>
<dbReference type="Gene3D" id="3.40.50.150">
    <property type="entry name" value="Vaccinia Virus protein VP39"/>
    <property type="match status" value="1"/>
</dbReference>
<evidence type="ECO:0000313" key="4">
    <source>
        <dbReference type="Proteomes" id="UP000034273"/>
    </source>
</evidence>
<dbReference type="PATRIC" id="fig|1618671.3.peg.101"/>
<keyword evidence="2" id="KW-1133">Transmembrane helix</keyword>
<feature type="transmembrane region" description="Helical" evidence="2">
    <location>
        <begin position="41"/>
        <end position="60"/>
    </location>
</feature>
<evidence type="ECO:0000313" key="3">
    <source>
        <dbReference type="EMBL" id="KKW24870.1"/>
    </source>
</evidence>
<keyword evidence="2" id="KW-0812">Transmembrane</keyword>
<feature type="transmembrane region" description="Helical" evidence="2">
    <location>
        <begin position="180"/>
        <end position="197"/>
    </location>
</feature>
<dbReference type="EMBL" id="LCQW01000002">
    <property type="protein sequence ID" value="KKW24870.1"/>
    <property type="molecule type" value="Genomic_DNA"/>
</dbReference>
<organism evidence="3 4">
    <name type="scientific">Candidatus Kaiserbacteria bacterium GW2011_GWA2_52_12</name>
    <dbReference type="NCBI Taxonomy" id="1618671"/>
    <lineage>
        <taxon>Bacteria</taxon>
        <taxon>Candidatus Kaiseribacteriota</taxon>
    </lineage>
</organism>
<sequence length="691" mass="76343">MIKNSYGLHALVIFLSAFLLFVVEPVAAKHLLPYFGGGSSVWAVSLLFFTGVLYLGYLYVLFLTRLPKKRQVVVHVSIISLVSCVALLALVAWHSIYPPLEWTLGTDWPVFTVLVALIVSIGAPFFLLSTTSPLIQYWWGVSSQKEPYRLYALSNAGSLLALASYPFVIEPIMAQQSAEGLWLAVFFLYTLMYALLAKHFPSANFERKDIRADAGEKGASTSQKWAWIALAALPSALLVGVTSQITDVIAPVPLLWVVPLATYLVTLIIAFEGYGTSGFMALALLVLGVMYFEPPAFLQNIFFQVLSYLALLFFAGLVCHAKLYALRPKTVALPLYYHFVSLGGMLGVFCMSIIAPLLFNDFWEFPIVIALAAALAALMIPKKWFFRFKPRYVWAAKVILIFFIAGIFANFVKEDRLDPLGRGYTLISSTRNFYGVAKVQSEEGTTRTLVHGRTVHGMQFESPDRKLLPTLYYTPTSGVGRALMYAQKSHSDHLRIGVLGLGTATIASYCRPNDAYVFYEIDPRIVDIAKTQFSYLASCKGAEVRIGDARMLLEKELLAGEAGKYDVLAVDAFSDDSVPVHLLTVQALALYEKHLRGSGSIIAIHTSNRYLSLAPVVMRLAAARGLNAMIVDDTGDGDPSWSPSQWVIVTNDTEVFHATAFANVNSWIPEKQGPLWTDDYSSLLPILNVPL</sequence>
<reference evidence="3 4" key="1">
    <citation type="journal article" date="2015" name="Nature">
        <title>rRNA introns, odd ribosomes, and small enigmatic genomes across a large radiation of phyla.</title>
        <authorList>
            <person name="Brown C.T."/>
            <person name="Hug L.A."/>
            <person name="Thomas B.C."/>
            <person name="Sharon I."/>
            <person name="Castelle C.J."/>
            <person name="Singh A."/>
            <person name="Wilkins M.J."/>
            <person name="Williams K.H."/>
            <person name="Banfield J.F."/>
        </authorList>
    </citation>
    <scope>NUCLEOTIDE SEQUENCE [LARGE SCALE GENOMIC DNA]</scope>
</reference>
<keyword evidence="2" id="KW-0472">Membrane</keyword>
<name>A0A0G1X1W5_9BACT</name>
<proteinExistence type="predicted"/>
<accession>A0A0G1X1W5</accession>
<dbReference type="InterPro" id="IPR029063">
    <property type="entry name" value="SAM-dependent_MTases_sf"/>
</dbReference>
<dbReference type="SUPFAM" id="SSF53335">
    <property type="entry name" value="S-adenosyl-L-methionine-dependent methyltransferases"/>
    <property type="match status" value="1"/>
</dbReference>
<feature type="transmembrane region" description="Helical" evidence="2">
    <location>
        <begin position="72"/>
        <end position="96"/>
    </location>
</feature>